<dbReference type="Proteomes" id="UP001151760">
    <property type="component" value="Unassembled WGS sequence"/>
</dbReference>
<reference evidence="1" key="2">
    <citation type="submission" date="2022-01" db="EMBL/GenBank/DDBJ databases">
        <authorList>
            <person name="Yamashiro T."/>
            <person name="Shiraishi A."/>
            <person name="Satake H."/>
            <person name="Nakayama K."/>
        </authorList>
    </citation>
    <scope>NUCLEOTIDE SEQUENCE</scope>
</reference>
<proteinExistence type="predicted"/>
<evidence type="ECO:0000313" key="1">
    <source>
        <dbReference type="EMBL" id="GJU08169.1"/>
    </source>
</evidence>
<name>A0ABQ5J6N3_9ASTR</name>
<comment type="caution">
    <text evidence="1">The sequence shown here is derived from an EMBL/GenBank/DDBJ whole genome shotgun (WGS) entry which is preliminary data.</text>
</comment>
<sequence length="113" mass="13096">MGIIPIKLSSSRAEANWLVEYLDFYRFASRQAKRKDGDPREYREKRRASLLPKGFIERTPHRVWGKGLGWGPQSDVLSHRQLEDCMHLGGTPRWKHWCGATIRALAVYAEQSD</sequence>
<evidence type="ECO:0000313" key="2">
    <source>
        <dbReference type="Proteomes" id="UP001151760"/>
    </source>
</evidence>
<dbReference type="SUPFAM" id="SSF53756">
    <property type="entry name" value="UDP-Glycosyltransferase/glycogen phosphorylase"/>
    <property type="match status" value="1"/>
</dbReference>
<organism evidence="1 2">
    <name type="scientific">Tanacetum coccineum</name>
    <dbReference type="NCBI Taxonomy" id="301880"/>
    <lineage>
        <taxon>Eukaryota</taxon>
        <taxon>Viridiplantae</taxon>
        <taxon>Streptophyta</taxon>
        <taxon>Embryophyta</taxon>
        <taxon>Tracheophyta</taxon>
        <taxon>Spermatophyta</taxon>
        <taxon>Magnoliopsida</taxon>
        <taxon>eudicotyledons</taxon>
        <taxon>Gunneridae</taxon>
        <taxon>Pentapetalae</taxon>
        <taxon>asterids</taxon>
        <taxon>campanulids</taxon>
        <taxon>Asterales</taxon>
        <taxon>Asteraceae</taxon>
        <taxon>Asteroideae</taxon>
        <taxon>Anthemideae</taxon>
        <taxon>Anthemidinae</taxon>
        <taxon>Tanacetum</taxon>
    </lineage>
</organism>
<dbReference type="EMBL" id="BQNB010021606">
    <property type="protein sequence ID" value="GJU08169.1"/>
    <property type="molecule type" value="Genomic_DNA"/>
</dbReference>
<gene>
    <name evidence="1" type="ORF">Tco_1124599</name>
</gene>
<accession>A0ABQ5J6N3</accession>
<reference evidence="1" key="1">
    <citation type="journal article" date="2022" name="Int. J. Mol. Sci.">
        <title>Draft Genome of Tanacetum Coccineum: Genomic Comparison of Closely Related Tanacetum-Family Plants.</title>
        <authorList>
            <person name="Yamashiro T."/>
            <person name="Shiraishi A."/>
            <person name="Nakayama K."/>
            <person name="Satake H."/>
        </authorList>
    </citation>
    <scope>NUCLEOTIDE SEQUENCE</scope>
</reference>
<protein>
    <submittedName>
        <fullName evidence="1">Uncharacterized protein</fullName>
    </submittedName>
</protein>
<keyword evidence="2" id="KW-1185">Reference proteome</keyword>